<keyword evidence="3" id="KW-1185">Reference proteome</keyword>
<gene>
    <name evidence="2" type="ORF">K504DRAFT_240934</name>
</gene>
<sequence>MHGAWTFIRPGWSRDRGLAMLCTVQSPYHTGTMQGSQDYLSRLLISSYLMLVGYLSILFFLLAGRVSD</sequence>
<feature type="transmembrane region" description="Helical" evidence="1">
    <location>
        <begin position="43"/>
        <end position="63"/>
    </location>
</feature>
<dbReference type="Proteomes" id="UP000799428">
    <property type="component" value="Unassembled WGS sequence"/>
</dbReference>
<protein>
    <submittedName>
        <fullName evidence="2">Uncharacterized protein</fullName>
    </submittedName>
</protein>
<accession>A0A6G1KEW6</accession>
<evidence type="ECO:0000313" key="3">
    <source>
        <dbReference type="Proteomes" id="UP000799428"/>
    </source>
</evidence>
<proteinExistence type="predicted"/>
<keyword evidence="1" id="KW-0812">Transmembrane</keyword>
<evidence type="ECO:0000313" key="2">
    <source>
        <dbReference type="EMBL" id="KAF2711012.1"/>
    </source>
</evidence>
<name>A0A6G1KEW6_9PLEO</name>
<organism evidence="2 3">
    <name type="scientific">Pleomassaria siparia CBS 279.74</name>
    <dbReference type="NCBI Taxonomy" id="1314801"/>
    <lineage>
        <taxon>Eukaryota</taxon>
        <taxon>Fungi</taxon>
        <taxon>Dikarya</taxon>
        <taxon>Ascomycota</taxon>
        <taxon>Pezizomycotina</taxon>
        <taxon>Dothideomycetes</taxon>
        <taxon>Pleosporomycetidae</taxon>
        <taxon>Pleosporales</taxon>
        <taxon>Pleomassariaceae</taxon>
        <taxon>Pleomassaria</taxon>
    </lineage>
</organism>
<keyword evidence="1" id="KW-1133">Transmembrane helix</keyword>
<dbReference type="AlphaFoldDB" id="A0A6G1KEW6"/>
<dbReference type="EMBL" id="MU005768">
    <property type="protein sequence ID" value="KAF2711012.1"/>
    <property type="molecule type" value="Genomic_DNA"/>
</dbReference>
<keyword evidence="1" id="KW-0472">Membrane</keyword>
<reference evidence="2" key="1">
    <citation type="journal article" date="2020" name="Stud. Mycol.">
        <title>101 Dothideomycetes genomes: a test case for predicting lifestyles and emergence of pathogens.</title>
        <authorList>
            <person name="Haridas S."/>
            <person name="Albert R."/>
            <person name="Binder M."/>
            <person name="Bloem J."/>
            <person name="Labutti K."/>
            <person name="Salamov A."/>
            <person name="Andreopoulos B."/>
            <person name="Baker S."/>
            <person name="Barry K."/>
            <person name="Bills G."/>
            <person name="Bluhm B."/>
            <person name="Cannon C."/>
            <person name="Castanera R."/>
            <person name="Culley D."/>
            <person name="Daum C."/>
            <person name="Ezra D."/>
            <person name="Gonzalez J."/>
            <person name="Henrissat B."/>
            <person name="Kuo A."/>
            <person name="Liang C."/>
            <person name="Lipzen A."/>
            <person name="Lutzoni F."/>
            <person name="Magnuson J."/>
            <person name="Mondo S."/>
            <person name="Nolan M."/>
            <person name="Ohm R."/>
            <person name="Pangilinan J."/>
            <person name="Park H.-J."/>
            <person name="Ramirez L."/>
            <person name="Alfaro M."/>
            <person name="Sun H."/>
            <person name="Tritt A."/>
            <person name="Yoshinaga Y."/>
            <person name="Zwiers L.-H."/>
            <person name="Turgeon B."/>
            <person name="Goodwin S."/>
            <person name="Spatafora J."/>
            <person name="Crous P."/>
            <person name="Grigoriev I."/>
        </authorList>
    </citation>
    <scope>NUCLEOTIDE SEQUENCE</scope>
    <source>
        <strain evidence="2">CBS 279.74</strain>
    </source>
</reference>
<evidence type="ECO:0000256" key="1">
    <source>
        <dbReference type="SAM" id="Phobius"/>
    </source>
</evidence>